<evidence type="ECO:0000256" key="1">
    <source>
        <dbReference type="ARBA" id="ARBA00022908"/>
    </source>
</evidence>
<proteinExistence type="predicted"/>
<name>A0A563VLA9_9CYAN</name>
<dbReference type="InterPro" id="IPR010998">
    <property type="entry name" value="Integrase_recombinase_N"/>
</dbReference>
<keyword evidence="1" id="KW-0229">DNA integration</keyword>
<feature type="domain" description="Tyr recombinase" evidence="5">
    <location>
        <begin position="140"/>
        <end position="334"/>
    </location>
</feature>
<organism evidence="7 8">
    <name type="scientific">Hyella patelloides LEGE 07179</name>
    <dbReference type="NCBI Taxonomy" id="945734"/>
    <lineage>
        <taxon>Bacteria</taxon>
        <taxon>Bacillati</taxon>
        <taxon>Cyanobacteriota</taxon>
        <taxon>Cyanophyceae</taxon>
        <taxon>Pleurocapsales</taxon>
        <taxon>Hyellaceae</taxon>
        <taxon>Hyella</taxon>
    </lineage>
</organism>
<sequence>MPIYQQGQPRLSSPARRQKAANLVLLPTTEAMLQCFAQYLNLNVADGDAAPDTITTYNRRVHQYLAWCQQNQITPAHADKEAILLFRSYLIKQRKQKPNTIALTLVVIRRFYAACLGKNLVKENPVIGVKPPRSKVKQGERITYLTLSQLELVLLTIGNDGSLKILRDRALFSLMALEGLRSVELWRANLGDFHSREGQSFLKVEGKSQIRTVPVRADIVRLLEQYKNARKQAGEELNRQSPLMISLSNQTKRERLSRRGIEYIVDGYLEKTDLKRIDNQQSRSTHSLRHTAGTLGLAGGSSLRQVQELLGHSDPKTTAIYAHITERYENNPAKGIDVKI</sequence>
<dbReference type="Pfam" id="PF13495">
    <property type="entry name" value="Phage_int_SAM_4"/>
    <property type="match status" value="1"/>
</dbReference>
<dbReference type="Gene3D" id="1.10.443.10">
    <property type="entry name" value="Intergrase catalytic core"/>
    <property type="match status" value="1"/>
</dbReference>
<dbReference type="PROSITE" id="PS51898">
    <property type="entry name" value="TYR_RECOMBINASE"/>
    <property type="match status" value="1"/>
</dbReference>
<dbReference type="InterPro" id="IPR002104">
    <property type="entry name" value="Integrase_catalytic"/>
</dbReference>
<keyword evidence="3" id="KW-0233">DNA recombination</keyword>
<keyword evidence="8" id="KW-1185">Reference proteome</keyword>
<dbReference type="GO" id="GO:0015074">
    <property type="term" value="P:DNA integration"/>
    <property type="evidence" value="ECO:0007669"/>
    <property type="project" value="UniProtKB-KW"/>
</dbReference>
<keyword evidence="2 4" id="KW-0238">DNA-binding</keyword>
<evidence type="ECO:0000256" key="3">
    <source>
        <dbReference type="ARBA" id="ARBA00023172"/>
    </source>
</evidence>
<gene>
    <name evidence="7" type="ORF">H1P_1330014</name>
</gene>
<dbReference type="InterPro" id="IPR011010">
    <property type="entry name" value="DNA_brk_join_enz"/>
</dbReference>
<dbReference type="AlphaFoldDB" id="A0A563VLA9"/>
<dbReference type="InterPro" id="IPR004107">
    <property type="entry name" value="Integrase_SAM-like_N"/>
</dbReference>
<dbReference type="Gene3D" id="1.10.150.130">
    <property type="match status" value="1"/>
</dbReference>
<evidence type="ECO:0000256" key="2">
    <source>
        <dbReference type="ARBA" id="ARBA00023125"/>
    </source>
</evidence>
<evidence type="ECO:0000313" key="7">
    <source>
        <dbReference type="EMBL" id="VEP12095.1"/>
    </source>
</evidence>
<dbReference type="InterPro" id="IPR044068">
    <property type="entry name" value="CB"/>
</dbReference>
<feature type="domain" description="Core-binding (CB)" evidence="6">
    <location>
        <begin position="30"/>
        <end position="116"/>
    </location>
</feature>
<dbReference type="RefSeq" id="WP_144869950.1">
    <property type="nucleotide sequence ID" value="NZ_LR213885.1"/>
</dbReference>
<dbReference type="PANTHER" id="PTHR30349:SF81">
    <property type="entry name" value="TYROSINE RECOMBINASE XERC"/>
    <property type="match status" value="1"/>
</dbReference>
<dbReference type="OrthoDB" id="9784359at2"/>
<dbReference type="GO" id="GO:0003677">
    <property type="term" value="F:DNA binding"/>
    <property type="evidence" value="ECO:0007669"/>
    <property type="project" value="UniProtKB-UniRule"/>
</dbReference>
<evidence type="ECO:0000259" key="5">
    <source>
        <dbReference type="PROSITE" id="PS51898"/>
    </source>
</evidence>
<dbReference type="InterPro" id="IPR050090">
    <property type="entry name" value="Tyrosine_recombinase_XerCD"/>
</dbReference>
<dbReference type="Proteomes" id="UP000320055">
    <property type="component" value="Unassembled WGS sequence"/>
</dbReference>
<reference evidence="7 8" key="1">
    <citation type="submission" date="2019-01" db="EMBL/GenBank/DDBJ databases">
        <authorList>
            <person name="Brito A."/>
        </authorList>
    </citation>
    <scope>NUCLEOTIDE SEQUENCE [LARGE SCALE GENOMIC DNA]</scope>
    <source>
        <strain evidence="7">1</strain>
    </source>
</reference>
<dbReference type="SUPFAM" id="SSF56349">
    <property type="entry name" value="DNA breaking-rejoining enzymes"/>
    <property type="match status" value="1"/>
</dbReference>
<evidence type="ECO:0000313" key="8">
    <source>
        <dbReference type="Proteomes" id="UP000320055"/>
    </source>
</evidence>
<evidence type="ECO:0000256" key="4">
    <source>
        <dbReference type="PROSITE-ProRule" id="PRU01248"/>
    </source>
</evidence>
<evidence type="ECO:0000259" key="6">
    <source>
        <dbReference type="PROSITE" id="PS51900"/>
    </source>
</evidence>
<accession>A0A563VLA9</accession>
<dbReference type="EMBL" id="CAACVJ010000039">
    <property type="protein sequence ID" value="VEP12095.1"/>
    <property type="molecule type" value="Genomic_DNA"/>
</dbReference>
<dbReference type="GO" id="GO:0006310">
    <property type="term" value="P:DNA recombination"/>
    <property type="evidence" value="ECO:0007669"/>
    <property type="project" value="UniProtKB-KW"/>
</dbReference>
<dbReference type="InterPro" id="IPR013762">
    <property type="entry name" value="Integrase-like_cat_sf"/>
</dbReference>
<dbReference type="PROSITE" id="PS51900">
    <property type="entry name" value="CB"/>
    <property type="match status" value="1"/>
</dbReference>
<protein>
    <submittedName>
        <fullName evidence="7">Integrase family protein</fullName>
    </submittedName>
</protein>
<dbReference type="Pfam" id="PF00589">
    <property type="entry name" value="Phage_integrase"/>
    <property type="match status" value="1"/>
</dbReference>
<dbReference type="PANTHER" id="PTHR30349">
    <property type="entry name" value="PHAGE INTEGRASE-RELATED"/>
    <property type="match status" value="1"/>
</dbReference>